<keyword evidence="9" id="KW-1185">Reference proteome</keyword>
<dbReference type="InterPro" id="IPR002110">
    <property type="entry name" value="Ankyrin_rpt"/>
</dbReference>
<comment type="caution">
    <text evidence="8">The sequence shown here is derived from an EMBL/GenBank/DDBJ whole genome shotgun (WGS) entry which is preliminary data.</text>
</comment>
<evidence type="ECO:0000313" key="8">
    <source>
        <dbReference type="EMBL" id="KAG1315388.1"/>
    </source>
</evidence>
<evidence type="ECO:0000313" key="9">
    <source>
        <dbReference type="Proteomes" id="UP000716291"/>
    </source>
</evidence>
<feature type="transmembrane region" description="Helical" evidence="7">
    <location>
        <begin position="369"/>
        <end position="390"/>
    </location>
</feature>
<feature type="transmembrane region" description="Helical" evidence="7">
    <location>
        <begin position="81"/>
        <end position="99"/>
    </location>
</feature>
<feature type="transmembrane region" description="Helical" evidence="7">
    <location>
        <begin position="246"/>
        <end position="265"/>
    </location>
</feature>
<dbReference type="SUPFAM" id="SSF48403">
    <property type="entry name" value="Ankyrin repeat"/>
    <property type="match status" value="1"/>
</dbReference>
<feature type="repeat" description="ANK" evidence="5">
    <location>
        <begin position="851"/>
        <end position="879"/>
    </location>
</feature>
<dbReference type="PANTHER" id="PTHR11785:SF512">
    <property type="entry name" value="SOBREMESA, ISOFORM B"/>
    <property type="match status" value="1"/>
</dbReference>
<dbReference type="PROSITE" id="PS50297">
    <property type="entry name" value="ANK_REP_REGION"/>
    <property type="match status" value="1"/>
</dbReference>
<dbReference type="Pfam" id="PF12796">
    <property type="entry name" value="Ank_2"/>
    <property type="match status" value="2"/>
</dbReference>
<accession>A0A9P7BXQ8</accession>
<organism evidence="8 9">
    <name type="scientific">Rhizopus oryzae</name>
    <name type="common">Mucormycosis agent</name>
    <name type="synonym">Rhizopus arrhizus var. delemar</name>
    <dbReference type="NCBI Taxonomy" id="64495"/>
    <lineage>
        <taxon>Eukaryota</taxon>
        <taxon>Fungi</taxon>
        <taxon>Fungi incertae sedis</taxon>
        <taxon>Mucoromycota</taxon>
        <taxon>Mucoromycotina</taxon>
        <taxon>Mucoromycetes</taxon>
        <taxon>Mucorales</taxon>
        <taxon>Mucorineae</taxon>
        <taxon>Rhizopodaceae</taxon>
        <taxon>Rhizopus</taxon>
    </lineage>
</organism>
<feature type="transmembrane region" description="Helical" evidence="7">
    <location>
        <begin position="174"/>
        <end position="195"/>
    </location>
</feature>
<dbReference type="PANTHER" id="PTHR11785">
    <property type="entry name" value="AMINO ACID TRANSPORTER"/>
    <property type="match status" value="1"/>
</dbReference>
<evidence type="ECO:0000256" key="1">
    <source>
        <dbReference type="ARBA" id="ARBA00004141"/>
    </source>
</evidence>
<evidence type="ECO:0008006" key="10">
    <source>
        <dbReference type="Google" id="ProtNLM"/>
    </source>
</evidence>
<dbReference type="InterPro" id="IPR002293">
    <property type="entry name" value="AA/rel_permease1"/>
</dbReference>
<dbReference type="GO" id="GO:0015179">
    <property type="term" value="F:L-amino acid transmembrane transporter activity"/>
    <property type="evidence" value="ECO:0007669"/>
    <property type="project" value="TreeGrafter"/>
</dbReference>
<dbReference type="Pfam" id="PF13520">
    <property type="entry name" value="AA_permease_2"/>
    <property type="match status" value="1"/>
</dbReference>
<gene>
    <name evidence="8" type="ORF">G6F64_000710</name>
</gene>
<dbReference type="InterPro" id="IPR050598">
    <property type="entry name" value="AminoAcid_Transporter"/>
</dbReference>
<dbReference type="Gene3D" id="1.25.40.20">
    <property type="entry name" value="Ankyrin repeat-containing domain"/>
    <property type="match status" value="1"/>
</dbReference>
<feature type="compositionally biased region" description="Low complexity" evidence="6">
    <location>
        <begin position="920"/>
        <end position="941"/>
    </location>
</feature>
<feature type="transmembrane region" description="Helical" evidence="7">
    <location>
        <begin position="285"/>
        <end position="307"/>
    </location>
</feature>
<feature type="transmembrane region" description="Helical" evidence="7">
    <location>
        <begin position="147"/>
        <end position="167"/>
    </location>
</feature>
<dbReference type="Proteomes" id="UP000716291">
    <property type="component" value="Unassembled WGS sequence"/>
</dbReference>
<feature type="transmembrane region" description="Helical" evidence="7">
    <location>
        <begin position="215"/>
        <end position="234"/>
    </location>
</feature>
<keyword evidence="3 7" id="KW-1133">Transmembrane helix</keyword>
<name>A0A9P7BXQ8_RHIOR</name>
<feature type="transmembrane region" description="Helical" evidence="7">
    <location>
        <begin position="111"/>
        <end position="135"/>
    </location>
</feature>
<keyword evidence="4 7" id="KW-0472">Membrane</keyword>
<feature type="transmembrane region" description="Helical" evidence="7">
    <location>
        <begin position="450"/>
        <end position="469"/>
    </location>
</feature>
<protein>
    <recommendedName>
        <fullName evidence="10">B(0,+)-type amino acid transporter 1</fullName>
    </recommendedName>
</protein>
<dbReference type="PROSITE" id="PS50088">
    <property type="entry name" value="ANK_REPEAT"/>
    <property type="match status" value="1"/>
</dbReference>
<dbReference type="SMART" id="SM00248">
    <property type="entry name" value="ANK"/>
    <property type="match status" value="6"/>
</dbReference>
<feature type="compositionally biased region" description="Polar residues" evidence="6">
    <location>
        <begin position="10"/>
        <end position="28"/>
    </location>
</feature>
<keyword evidence="5" id="KW-0040">ANK repeat</keyword>
<dbReference type="Gene3D" id="1.20.1740.10">
    <property type="entry name" value="Amino acid/polyamine transporter I"/>
    <property type="match status" value="1"/>
</dbReference>
<evidence type="ECO:0000256" key="5">
    <source>
        <dbReference type="PROSITE-ProRule" id="PRU00023"/>
    </source>
</evidence>
<evidence type="ECO:0000256" key="2">
    <source>
        <dbReference type="ARBA" id="ARBA00022692"/>
    </source>
</evidence>
<dbReference type="AlphaFoldDB" id="A0A9P7BXQ8"/>
<evidence type="ECO:0000256" key="6">
    <source>
        <dbReference type="SAM" id="MobiDB-lite"/>
    </source>
</evidence>
<dbReference type="GO" id="GO:0016020">
    <property type="term" value="C:membrane"/>
    <property type="evidence" value="ECO:0007669"/>
    <property type="project" value="UniProtKB-SubCell"/>
</dbReference>
<evidence type="ECO:0000256" key="3">
    <source>
        <dbReference type="ARBA" id="ARBA00022989"/>
    </source>
</evidence>
<keyword evidence="2 7" id="KW-0812">Transmembrane</keyword>
<reference evidence="8" key="1">
    <citation type="journal article" date="2020" name="Microb. Genom.">
        <title>Genetic diversity of clinical and environmental Mucorales isolates obtained from an investigation of mucormycosis cases among solid organ transplant recipients.</title>
        <authorList>
            <person name="Nguyen M.H."/>
            <person name="Kaul D."/>
            <person name="Muto C."/>
            <person name="Cheng S.J."/>
            <person name="Richter R.A."/>
            <person name="Bruno V.M."/>
            <person name="Liu G."/>
            <person name="Beyhan S."/>
            <person name="Sundermann A.J."/>
            <person name="Mounaud S."/>
            <person name="Pasculle A.W."/>
            <person name="Nierman W.C."/>
            <person name="Driscoll E."/>
            <person name="Cumbie R."/>
            <person name="Clancy C.J."/>
            <person name="Dupont C.L."/>
        </authorList>
    </citation>
    <scope>NUCLEOTIDE SEQUENCE</scope>
    <source>
        <strain evidence="8">GL11</strain>
    </source>
</reference>
<feature type="transmembrane region" description="Helical" evidence="7">
    <location>
        <begin position="425"/>
        <end position="444"/>
    </location>
</feature>
<sequence>MPSVNHISDHNANLDGSDSEDSLFSTGSHHFTDDRDDQTLLPLTQHANTSSTSVFSFETIPMIPLSQTQARGPELQKKVSFINGLGLVVGLMIGSGLFSSPGPVLEFAGSYGTALVVWFISGLLALCGALCYAELGTMLPMNGGETVYLGRAFGGLVSFMFEFVTIAVQKPGRLAIICIVFGEYVSRIAYHTYYFNVPHDSDASVELADAIIPKFLPKLLAVACLLILTLINAISIPAGIRLQDILTIFKVLTAVVISVMGVVVLSNKGIIAGGNSIEGDPFKGLNSISFGQFALAFYSGLWAYDGWNNLNYVSGEMKNPHRDLPRVIIFGIPVVILCYMLANVAYLAVLKPEVIIHTNTVSMDFGKKMFGPAGGILFAICVALSCFGSANADVFTGARIIYVSAKQGHIPGFFGKLSQSRQTPILALILQAVLTVVMIMIGSFRVLINFYSMSSWIFYFLAVLSLLVFRSPSRKLSGFKLHFIGYSFVDNPCQLLKTAMDKIVLDWAERHDHLVDALDKLESSKHKIEHQYHAQSQRYEKALREVHLYRTRYNNALQRRFSQTSSNASYYSERGLNNSSMLSEQSSLSSPILFTDERIDPALYQQTLLIDEEHEFDLSSLLSDPVIIPDTMSLSPTSPQESTIENVYKEEAKLDVNILKFACGDGFWKAIAEGKSNKAEVDALVSNYLRRGGNPNVAKISETVNNVKEGYSLVHALIAIKNTASLQRVLQAGANPNVFPLTEKVGDMITPLVLAAKFRYMNGVRLLIEQAGVDLLHSKGPLGENALHAAIESNSEEIIDYLLKKSQNALLYKTDSVGATPLHYAAMTGRARLITLINKHCPAKLDIKDNKGETPLHYAVRNRKLKAVTKLIELGAYPNSYVPKLVPTPLDIAKAGGLVAIAEYLKQFGAKTSKDIGRKTSTVTSSSSSTFSGDSSGGSDVSISTRSIKHYLQMKTSRIMKGK</sequence>
<feature type="transmembrane region" description="Helical" evidence="7">
    <location>
        <begin position="327"/>
        <end position="349"/>
    </location>
</feature>
<feature type="region of interest" description="Disordered" evidence="6">
    <location>
        <begin position="917"/>
        <end position="941"/>
    </location>
</feature>
<evidence type="ECO:0000256" key="4">
    <source>
        <dbReference type="ARBA" id="ARBA00023136"/>
    </source>
</evidence>
<comment type="subcellular location">
    <subcellularLocation>
        <location evidence="1">Membrane</location>
        <topology evidence="1">Multi-pass membrane protein</topology>
    </subcellularLocation>
</comment>
<dbReference type="InterPro" id="IPR036770">
    <property type="entry name" value="Ankyrin_rpt-contain_sf"/>
</dbReference>
<feature type="region of interest" description="Disordered" evidence="6">
    <location>
        <begin position="1"/>
        <end position="28"/>
    </location>
</feature>
<evidence type="ECO:0000256" key="7">
    <source>
        <dbReference type="SAM" id="Phobius"/>
    </source>
</evidence>
<dbReference type="EMBL" id="JAANQT010000046">
    <property type="protein sequence ID" value="KAG1315388.1"/>
    <property type="molecule type" value="Genomic_DNA"/>
</dbReference>
<proteinExistence type="predicted"/>